<dbReference type="Gene3D" id="1.10.20.10">
    <property type="entry name" value="Histone, subunit A"/>
    <property type="match status" value="1"/>
</dbReference>
<evidence type="ECO:0000256" key="9">
    <source>
        <dbReference type="ARBA" id="ARBA00023269"/>
    </source>
</evidence>
<dbReference type="Proteomes" id="UP000050525">
    <property type="component" value="Unassembled WGS sequence"/>
</dbReference>
<proteinExistence type="inferred from homology"/>
<keyword evidence="13" id="KW-1185">Reference proteome</keyword>
<evidence type="ECO:0000256" key="10">
    <source>
        <dbReference type="RuleBase" id="RU000528"/>
    </source>
</evidence>
<comment type="subcellular location">
    <subcellularLocation>
        <location evidence="3">Chromosome</location>
    </subcellularLocation>
    <subcellularLocation>
        <location evidence="2">Nucleus</location>
    </subcellularLocation>
</comment>
<protein>
    <recommendedName>
        <fullName evidence="10">Histone H4</fullName>
    </recommendedName>
</protein>
<evidence type="ECO:0000256" key="4">
    <source>
        <dbReference type="ARBA" id="ARBA00006564"/>
    </source>
</evidence>
<sequence>MSGHSKAGTALGKGGARCHHKVLRDIIQGFINPSVCRLARHGSMKHISSLIYKETHEVLKGFLQNMIRDTVTYTEHAKRKTVTPMDVVYALKYQGRTLIQWLNFQYQVLLYRTVAESRC</sequence>
<evidence type="ECO:0000256" key="3">
    <source>
        <dbReference type="ARBA" id="ARBA00004286"/>
    </source>
</evidence>
<dbReference type="InterPro" id="IPR035425">
    <property type="entry name" value="CENP-T/H4_C"/>
</dbReference>
<keyword evidence="8 10" id="KW-0539">Nucleus</keyword>
<evidence type="ECO:0000256" key="1">
    <source>
        <dbReference type="ARBA" id="ARBA00002001"/>
    </source>
</evidence>
<evidence type="ECO:0000256" key="7">
    <source>
        <dbReference type="ARBA" id="ARBA00023125"/>
    </source>
</evidence>
<keyword evidence="7 10" id="KW-0238">DNA-binding</keyword>
<dbReference type="KEGG" id="amj:102572942"/>
<dbReference type="CDD" id="cd22912">
    <property type="entry name" value="HFD_H4"/>
    <property type="match status" value="1"/>
</dbReference>
<dbReference type="Pfam" id="PF15511">
    <property type="entry name" value="CENP-T_C"/>
    <property type="match status" value="1"/>
</dbReference>
<evidence type="ECO:0000256" key="5">
    <source>
        <dbReference type="ARBA" id="ARBA00011538"/>
    </source>
</evidence>
<evidence type="ECO:0000259" key="11">
    <source>
        <dbReference type="Pfam" id="PF15511"/>
    </source>
</evidence>
<dbReference type="GO" id="GO:0003677">
    <property type="term" value="F:DNA binding"/>
    <property type="evidence" value="ECO:0007669"/>
    <property type="project" value="UniProtKB-KW"/>
</dbReference>
<keyword evidence="6 10" id="KW-0158">Chromosome</keyword>
<dbReference type="SUPFAM" id="SSF47113">
    <property type="entry name" value="Histone-fold"/>
    <property type="match status" value="1"/>
</dbReference>
<feature type="domain" description="CENP-T/Histone H4 histone fold" evidence="11">
    <location>
        <begin position="37"/>
        <end position="96"/>
    </location>
</feature>
<dbReference type="PRINTS" id="PR00623">
    <property type="entry name" value="HISTONEH4"/>
</dbReference>
<dbReference type="InterPro" id="IPR009072">
    <property type="entry name" value="Histone-fold"/>
</dbReference>
<reference evidence="12 13" key="1">
    <citation type="journal article" date="2012" name="Genome Biol.">
        <title>Sequencing three crocodilian genomes to illuminate the evolution of archosaurs and amniotes.</title>
        <authorList>
            <person name="St John J.A."/>
            <person name="Braun E.L."/>
            <person name="Isberg S.R."/>
            <person name="Miles L.G."/>
            <person name="Chong A.Y."/>
            <person name="Gongora J."/>
            <person name="Dalzell P."/>
            <person name="Moran C."/>
            <person name="Bed'hom B."/>
            <person name="Abzhanov A."/>
            <person name="Burgess S.C."/>
            <person name="Cooksey A.M."/>
            <person name="Castoe T.A."/>
            <person name="Crawford N.G."/>
            <person name="Densmore L.D."/>
            <person name="Drew J.C."/>
            <person name="Edwards S.V."/>
            <person name="Faircloth B.C."/>
            <person name="Fujita M.K."/>
            <person name="Greenwold M.J."/>
            <person name="Hoffmann F.G."/>
            <person name="Howard J.M."/>
            <person name="Iguchi T."/>
            <person name="Janes D.E."/>
            <person name="Khan S.Y."/>
            <person name="Kohno S."/>
            <person name="de Koning A.J."/>
            <person name="Lance S.L."/>
            <person name="McCarthy F.M."/>
            <person name="McCormack J.E."/>
            <person name="Merchant M.E."/>
            <person name="Peterson D.G."/>
            <person name="Pollock D.D."/>
            <person name="Pourmand N."/>
            <person name="Raney B.J."/>
            <person name="Roessler K.A."/>
            <person name="Sanford J.R."/>
            <person name="Sawyer R.H."/>
            <person name="Schmidt C.J."/>
            <person name="Triplett E.W."/>
            <person name="Tuberville T.D."/>
            <person name="Venegas-Anaya M."/>
            <person name="Howard J.T."/>
            <person name="Jarvis E.D."/>
            <person name="Guillette L.J.Jr."/>
            <person name="Glenn T.C."/>
            <person name="Green R.E."/>
            <person name="Ray D.A."/>
        </authorList>
    </citation>
    <scope>NUCLEOTIDE SEQUENCE [LARGE SCALE GENOMIC DNA]</scope>
    <source>
        <strain evidence="12">KSC_2009_1</strain>
    </source>
</reference>
<evidence type="ECO:0000313" key="12">
    <source>
        <dbReference type="EMBL" id="KYO45231.1"/>
    </source>
</evidence>
<evidence type="ECO:0000313" key="13">
    <source>
        <dbReference type="Proteomes" id="UP000050525"/>
    </source>
</evidence>
<comment type="caution">
    <text evidence="12">The sequence shown here is derived from an EMBL/GenBank/DDBJ whole genome shotgun (WGS) entry which is preliminary data.</text>
</comment>
<evidence type="ECO:0000256" key="8">
    <source>
        <dbReference type="ARBA" id="ARBA00023242"/>
    </source>
</evidence>
<organism evidence="12 13">
    <name type="scientific">Alligator mississippiensis</name>
    <name type="common">American alligator</name>
    <dbReference type="NCBI Taxonomy" id="8496"/>
    <lineage>
        <taxon>Eukaryota</taxon>
        <taxon>Metazoa</taxon>
        <taxon>Chordata</taxon>
        <taxon>Craniata</taxon>
        <taxon>Vertebrata</taxon>
        <taxon>Euteleostomi</taxon>
        <taxon>Archelosauria</taxon>
        <taxon>Archosauria</taxon>
        <taxon>Crocodylia</taxon>
        <taxon>Alligatoridae</taxon>
        <taxon>Alligatorinae</taxon>
        <taxon>Alligator</taxon>
    </lineage>
</organism>
<dbReference type="AlphaFoldDB" id="A0A151P812"/>
<dbReference type="GO" id="GO:0046982">
    <property type="term" value="F:protein heterodimerization activity"/>
    <property type="evidence" value="ECO:0007669"/>
    <property type="project" value="InterPro"/>
</dbReference>
<dbReference type="STRING" id="8496.A0A151P812"/>
<name>A0A151P812_ALLMI</name>
<gene>
    <name evidence="12" type="ORF">Y1Q_0014681</name>
</gene>
<dbReference type="EMBL" id="AKHW03000629">
    <property type="protein sequence ID" value="KYO45231.1"/>
    <property type="molecule type" value="Genomic_DNA"/>
</dbReference>
<dbReference type="PhylomeDB" id="A0A151P812"/>
<dbReference type="InterPro" id="IPR001951">
    <property type="entry name" value="Histone_H4"/>
</dbReference>
<dbReference type="PANTHER" id="PTHR10484">
    <property type="entry name" value="HISTONE H4"/>
    <property type="match status" value="1"/>
</dbReference>
<dbReference type="GO" id="GO:0030527">
    <property type="term" value="F:structural constituent of chromatin"/>
    <property type="evidence" value="ECO:0007669"/>
    <property type="project" value="InterPro"/>
</dbReference>
<comment type="subunit">
    <text evidence="5 10">The nucleosome is a histone octamer containing two molecules each of H2A, H2B, H3 and H4 assembled in one H3-H4 heterotetramer and two H2A-H2B heterodimers. The octamer wraps approximately 147 bp of DNA.</text>
</comment>
<dbReference type="GO" id="GO:0000786">
    <property type="term" value="C:nucleosome"/>
    <property type="evidence" value="ECO:0007669"/>
    <property type="project" value="UniProtKB-KW"/>
</dbReference>
<evidence type="ECO:0000256" key="6">
    <source>
        <dbReference type="ARBA" id="ARBA00022454"/>
    </source>
</evidence>
<evidence type="ECO:0000256" key="2">
    <source>
        <dbReference type="ARBA" id="ARBA00004123"/>
    </source>
</evidence>
<dbReference type="GO" id="GO:0005634">
    <property type="term" value="C:nucleus"/>
    <property type="evidence" value="ECO:0007669"/>
    <property type="project" value="UniProtKB-SubCell"/>
</dbReference>
<comment type="function">
    <text evidence="1 10">Core component of nucleosome. Nucleosomes wrap and compact DNA into chromatin, limiting DNA accessibility to the cellular machineries which require DNA as a template. Histones thereby play a central role in transcription regulation, DNA repair, DNA replication and chromosomal stability. DNA accessibility is regulated via a complex set of post-translational modifications of histones, also called histone code, and nucleosome remodeling.</text>
</comment>
<dbReference type="SMART" id="SM00417">
    <property type="entry name" value="H4"/>
    <property type="match status" value="1"/>
</dbReference>
<dbReference type="eggNOG" id="KOG3467">
    <property type="taxonomic scope" value="Eukaryota"/>
</dbReference>
<keyword evidence="9 10" id="KW-0544">Nucleosome core</keyword>
<dbReference type="OrthoDB" id="10255923at2759"/>
<comment type="similarity">
    <text evidence="4 10">Belongs to the histone H4 family.</text>
</comment>
<dbReference type="FunFam" id="1.10.20.10:FF:000012">
    <property type="entry name" value="Histone H4"/>
    <property type="match status" value="1"/>
</dbReference>
<accession>A0A151P812</accession>